<evidence type="ECO:0000313" key="2">
    <source>
        <dbReference type="EMBL" id="GAA1520256.1"/>
    </source>
</evidence>
<organism evidence="2 3">
    <name type="scientific">Brevibacterium permense</name>
    <dbReference type="NCBI Taxonomy" id="234834"/>
    <lineage>
        <taxon>Bacteria</taxon>
        <taxon>Bacillati</taxon>
        <taxon>Actinomycetota</taxon>
        <taxon>Actinomycetes</taxon>
        <taxon>Micrococcales</taxon>
        <taxon>Brevibacteriaceae</taxon>
        <taxon>Brevibacterium</taxon>
    </lineage>
</organism>
<gene>
    <name evidence="2" type="ORF">GCM10009690_24230</name>
</gene>
<reference evidence="2 3" key="1">
    <citation type="journal article" date="2019" name="Int. J. Syst. Evol. Microbiol.">
        <title>The Global Catalogue of Microorganisms (GCM) 10K type strain sequencing project: providing services to taxonomists for standard genome sequencing and annotation.</title>
        <authorList>
            <consortium name="The Broad Institute Genomics Platform"/>
            <consortium name="The Broad Institute Genome Sequencing Center for Infectious Disease"/>
            <person name="Wu L."/>
            <person name="Ma J."/>
        </authorList>
    </citation>
    <scope>NUCLEOTIDE SEQUENCE [LARGE SCALE GENOMIC DNA]</scope>
    <source>
        <strain evidence="2 3">JCM 13318</strain>
    </source>
</reference>
<dbReference type="Proteomes" id="UP001500177">
    <property type="component" value="Unassembled WGS sequence"/>
</dbReference>
<evidence type="ECO:0000256" key="1">
    <source>
        <dbReference type="SAM" id="MobiDB-lite"/>
    </source>
</evidence>
<feature type="region of interest" description="Disordered" evidence="1">
    <location>
        <begin position="25"/>
        <end position="51"/>
    </location>
</feature>
<name>A0ABN2AIR9_9MICO</name>
<protein>
    <submittedName>
        <fullName evidence="2">Uncharacterized protein</fullName>
    </submittedName>
</protein>
<dbReference type="EMBL" id="BAAALX010000011">
    <property type="protein sequence ID" value="GAA1520256.1"/>
    <property type="molecule type" value="Genomic_DNA"/>
</dbReference>
<sequence length="51" mass="5703">MVAIAVRRCRRLCHGVTLIGFPRQSFAVTPDEGPDSSNSHRPKEDHRDCLA</sequence>
<evidence type="ECO:0000313" key="3">
    <source>
        <dbReference type="Proteomes" id="UP001500177"/>
    </source>
</evidence>
<proteinExistence type="predicted"/>
<comment type="caution">
    <text evidence="2">The sequence shown here is derived from an EMBL/GenBank/DDBJ whole genome shotgun (WGS) entry which is preliminary data.</text>
</comment>
<feature type="compositionally biased region" description="Basic and acidic residues" evidence="1">
    <location>
        <begin position="41"/>
        <end position="51"/>
    </location>
</feature>
<keyword evidence="3" id="KW-1185">Reference proteome</keyword>
<accession>A0ABN2AIR9</accession>